<name>A0AAE0WJT4_9PEZI</name>
<dbReference type="Pfam" id="PF12813">
    <property type="entry name" value="XPG_I_2"/>
    <property type="match status" value="1"/>
</dbReference>
<gene>
    <name evidence="4" type="ORF">LTR78_007139</name>
</gene>
<sequence>MGIERFYPRMQAAGFVHQDEVIGQPGDSVHTHAILDGPAFAYFVHHRLKTSKNRGSNNCQSICSDVPYTDLATESLRWLGLLENHGLEVHAVYFDGALPPAKRPTRMRRLKQNAEQLGNYKSRHESGLPPQRGPAISPQPTMQHHALPEPPFIVPVVREALLQSEYQDRILVVPGEADNFCVAAARQLNRDNESNKITILTNDSDLAVFESGARTRIAMLHSLAITENNTLITSSYWPAKIAKSIKQPDLLQMAYQLQQDTHVSVARVQARIEHNGSATGRAYQDFTDQYSVESEQVMLEKLQKDAKYRLPLLGLDARLAELICQSRDQVNTSSQLEVYLPFLIDEPSRASAWHIGTRPRDAAYTLVLGHHKRQKNSVLEYKRAGDNIAARKISCLDTADLPSECSALHASLEHTLEDERMLSSLQERWRYAVVQTLLWNLVELDQPMPEPDDLLNVVLGRAETAWSQVRLTAQYQACYYSLRLLRQALRYVKCVGDLTDIIDDEHQSAERLLELLDTLPGIADFIISSHVSDGTTESTTLWLELLSACVAEIGAQGDRPVESSRPSKKRKTKKSKTVAESRPQARTIVPRSSNTFAMLDI</sequence>
<comment type="similarity">
    <text evidence="1">Belongs to the asteroid family.</text>
</comment>
<evidence type="ECO:0000256" key="1">
    <source>
        <dbReference type="ARBA" id="ARBA00007398"/>
    </source>
</evidence>
<organism evidence="4 5">
    <name type="scientific">Recurvomyces mirabilis</name>
    <dbReference type="NCBI Taxonomy" id="574656"/>
    <lineage>
        <taxon>Eukaryota</taxon>
        <taxon>Fungi</taxon>
        <taxon>Dikarya</taxon>
        <taxon>Ascomycota</taxon>
        <taxon>Pezizomycotina</taxon>
        <taxon>Dothideomycetes</taxon>
        <taxon>Dothideomycetidae</taxon>
        <taxon>Mycosphaerellales</taxon>
        <taxon>Teratosphaeriaceae</taxon>
        <taxon>Recurvomyces</taxon>
    </lineage>
</organism>
<dbReference type="Proteomes" id="UP001274830">
    <property type="component" value="Unassembled WGS sequence"/>
</dbReference>
<dbReference type="EMBL" id="JAUTXT010000028">
    <property type="protein sequence ID" value="KAK3673028.1"/>
    <property type="molecule type" value="Genomic_DNA"/>
</dbReference>
<accession>A0AAE0WJT4</accession>
<dbReference type="PANTHER" id="PTHR15665">
    <property type="entry name" value="ASTEROID PROTEIN"/>
    <property type="match status" value="1"/>
</dbReference>
<protein>
    <recommendedName>
        <fullName evidence="3">Asteroid domain-containing protein</fullName>
    </recommendedName>
</protein>
<evidence type="ECO:0000256" key="2">
    <source>
        <dbReference type="SAM" id="MobiDB-lite"/>
    </source>
</evidence>
<evidence type="ECO:0000313" key="4">
    <source>
        <dbReference type="EMBL" id="KAK3673028.1"/>
    </source>
</evidence>
<dbReference type="Gene3D" id="3.40.50.1010">
    <property type="entry name" value="5'-nuclease"/>
    <property type="match status" value="1"/>
</dbReference>
<evidence type="ECO:0000259" key="3">
    <source>
        <dbReference type="Pfam" id="PF12813"/>
    </source>
</evidence>
<dbReference type="InterPro" id="IPR039436">
    <property type="entry name" value="Asteroid_dom"/>
</dbReference>
<keyword evidence="5" id="KW-1185">Reference proteome</keyword>
<feature type="region of interest" description="Disordered" evidence="2">
    <location>
        <begin position="557"/>
        <end position="589"/>
    </location>
</feature>
<evidence type="ECO:0000313" key="5">
    <source>
        <dbReference type="Proteomes" id="UP001274830"/>
    </source>
</evidence>
<feature type="compositionally biased region" description="Basic residues" evidence="2">
    <location>
        <begin position="566"/>
        <end position="576"/>
    </location>
</feature>
<dbReference type="SUPFAM" id="SSF88723">
    <property type="entry name" value="PIN domain-like"/>
    <property type="match status" value="1"/>
</dbReference>
<dbReference type="PANTHER" id="PTHR15665:SF1">
    <property type="entry name" value="PROTEIN ASTEROID HOMOLOG 1"/>
    <property type="match status" value="1"/>
</dbReference>
<dbReference type="InterPro" id="IPR026832">
    <property type="entry name" value="Asteroid"/>
</dbReference>
<dbReference type="AlphaFoldDB" id="A0AAE0WJT4"/>
<comment type="caution">
    <text evidence="4">The sequence shown here is derived from an EMBL/GenBank/DDBJ whole genome shotgun (WGS) entry which is preliminary data.</text>
</comment>
<feature type="region of interest" description="Disordered" evidence="2">
    <location>
        <begin position="118"/>
        <end position="144"/>
    </location>
</feature>
<proteinExistence type="inferred from homology"/>
<reference evidence="4" key="1">
    <citation type="submission" date="2023-07" db="EMBL/GenBank/DDBJ databases">
        <title>Black Yeasts Isolated from many extreme environments.</title>
        <authorList>
            <person name="Coleine C."/>
            <person name="Stajich J.E."/>
            <person name="Selbmann L."/>
        </authorList>
    </citation>
    <scope>NUCLEOTIDE SEQUENCE</scope>
    <source>
        <strain evidence="4">CCFEE 5485</strain>
    </source>
</reference>
<dbReference type="InterPro" id="IPR029060">
    <property type="entry name" value="PIN-like_dom_sf"/>
</dbReference>
<feature type="domain" description="Asteroid" evidence="3">
    <location>
        <begin position="149"/>
        <end position="394"/>
    </location>
</feature>